<protein>
    <submittedName>
        <fullName evidence="4">Uncharacterized protein</fullName>
    </submittedName>
</protein>
<dbReference type="GeneID" id="83457344"/>
<dbReference type="AlphaFoldDB" id="A0A1I1W7Z1"/>
<dbReference type="EMBL" id="CP046123">
    <property type="protein sequence ID" value="QGN30902.1"/>
    <property type="molecule type" value="Genomic_DNA"/>
</dbReference>
<evidence type="ECO:0000313" key="7">
    <source>
        <dbReference type="Proteomes" id="UP001253851"/>
    </source>
</evidence>
<dbReference type="Proteomes" id="UP001268896">
    <property type="component" value="Unassembled WGS sequence"/>
</dbReference>
<dbReference type="RefSeq" id="WP_005227832.1">
    <property type="nucleotide sequence ID" value="NZ_BAAAXK010000001.1"/>
</dbReference>
<gene>
    <name evidence="4" type="ORF">DW084_09740</name>
    <name evidence="3" type="ORF">GFU50_15785</name>
    <name evidence="1" type="ORF">P7I32_03805</name>
    <name evidence="2" type="ORF">P7I34_07245</name>
</gene>
<dbReference type="Proteomes" id="UP001253851">
    <property type="component" value="Unassembled WGS sequence"/>
</dbReference>
<name>A0A1I1W7Z1_ENTCA</name>
<evidence type="ECO:0000313" key="3">
    <source>
        <dbReference type="EMBL" id="QGN30902.1"/>
    </source>
</evidence>
<evidence type="ECO:0000313" key="6">
    <source>
        <dbReference type="Proteomes" id="UP000422837"/>
    </source>
</evidence>
<reference evidence="1 7" key="3">
    <citation type="submission" date="2023-03" db="EMBL/GenBank/DDBJ databases">
        <authorList>
            <person name="Shen W."/>
            <person name="Cai J."/>
        </authorList>
    </citation>
    <scope>NUCLEOTIDE SEQUENCE</scope>
    <source>
        <strain evidence="2 7">B516</strain>
        <strain evidence="1">K72-2</strain>
    </source>
</reference>
<dbReference type="Proteomes" id="UP000422837">
    <property type="component" value="Chromosome"/>
</dbReference>
<reference evidence="3 6" key="2">
    <citation type="submission" date="2019-11" db="EMBL/GenBank/DDBJ databases">
        <title>Detection and genome characteristic of a blood enterococcus casselifavus isolate from Zhengzhou,china.</title>
        <authorList>
            <person name="Wen P."/>
        </authorList>
    </citation>
    <scope>NUCLEOTIDE SEQUENCE [LARGE SCALE GENOMIC DNA]</scope>
    <source>
        <strain evidence="3 6">EC291</strain>
    </source>
</reference>
<sequence>MGWMDQLKANFSFSELTSLYQAYQKGDLDVKALLNNDFLQKYTDFQNLDEFMAKLGIQNENQIFDFLKDRPNRQKADQVVNEHSQFDSVISMMKKALQK</sequence>
<dbReference type="EMBL" id="JARQDV010000002">
    <property type="protein sequence ID" value="MDT2963719.1"/>
    <property type="molecule type" value="Genomic_DNA"/>
</dbReference>
<reference evidence="4 5" key="1">
    <citation type="submission" date="2018-08" db="EMBL/GenBank/DDBJ databases">
        <title>A genome reference for cultivated species of the human gut microbiota.</title>
        <authorList>
            <person name="Zou Y."/>
            <person name="Xue W."/>
            <person name="Luo G."/>
        </authorList>
    </citation>
    <scope>NUCLEOTIDE SEQUENCE [LARGE SCALE GENOMIC DNA]</scope>
    <source>
        <strain evidence="4 5">AF48-16</strain>
    </source>
</reference>
<dbReference type="EMBL" id="JARQDZ010000002">
    <property type="protein sequence ID" value="MDT2982453.1"/>
    <property type="molecule type" value="Genomic_DNA"/>
</dbReference>
<evidence type="ECO:0000313" key="5">
    <source>
        <dbReference type="Proteomes" id="UP000286288"/>
    </source>
</evidence>
<evidence type="ECO:0000313" key="1">
    <source>
        <dbReference type="EMBL" id="MDT2963719.1"/>
    </source>
</evidence>
<dbReference type="Proteomes" id="UP000286288">
    <property type="component" value="Unassembled WGS sequence"/>
</dbReference>
<evidence type="ECO:0000313" key="4">
    <source>
        <dbReference type="EMBL" id="RHK06262.1"/>
    </source>
</evidence>
<evidence type="ECO:0000313" key="2">
    <source>
        <dbReference type="EMBL" id="MDT2982453.1"/>
    </source>
</evidence>
<dbReference type="EMBL" id="QRMZ01000011">
    <property type="protein sequence ID" value="RHK06262.1"/>
    <property type="molecule type" value="Genomic_DNA"/>
</dbReference>
<accession>A0A1I1W7Z1</accession>
<organism evidence="4 5">
    <name type="scientific">Enterococcus casseliflavus</name>
    <name type="common">Enterococcus flavescens</name>
    <dbReference type="NCBI Taxonomy" id="37734"/>
    <lineage>
        <taxon>Bacteria</taxon>
        <taxon>Bacillati</taxon>
        <taxon>Bacillota</taxon>
        <taxon>Bacilli</taxon>
        <taxon>Lactobacillales</taxon>
        <taxon>Enterococcaceae</taxon>
        <taxon>Enterococcus</taxon>
    </lineage>
</organism>
<proteinExistence type="predicted"/>